<keyword evidence="4 8" id="KW-0812">Transmembrane</keyword>
<dbReference type="EMBL" id="CM035407">
    <property type="protein sequence ID" value="KAH7444674.1"/>
    <property type="molecule type" value="Genomic_DNA"/>
</dbReference>
<feature type="transmembrane region" description="Helical" evidence="8">
    <location>
        <begin position="165"/>
        <end position="183"/>
    </location>
</feature>
<evidence type="ECO:0000256" key="7">
    <source>
        <dbReference type="ARBA" id="ARBA00023136"/>
    </source>
</evidence>
<dbReference type="PANTHER" id="PTHR22950:SF458">
    <property type="entry name" value="SODIUM-COUPLED NEUTRAL AMINO ACID TRANSPORTER 11-RELATED"/>
    <property type="match status" value="1"/>
</dbReference>
<proteinExistence type="inferred from homology"/>
<evidence type="ECO:0000313" key="11">
    <source>
        <dbReference type="Proteomes" id="UP000825935"/>
    </source>
</evidence>
<organism evidence="10 11">
    <name type="scientific">Ceratopteris richardii</name>
    <name type="common">Triangle waterfern</name>
    <dbReference type="NCBI Taxonomy" id="49495"/>
    <lineage>
        <taxon>Eukaryota</taxon>
        <taxon>Viridiplantae</taxon>
        <taxon>Streptophyta</taxon>
        <taxon>Embryophyta</taxon>
        <taxon>Tracheophyta</taxon>
        <taxon>Polypodiopsida</taxon>
        <taxon>Polypodiidae</taxon>
        <taxon>Polypodiales</taxon>
        <taxon>Pteridineae</taxon>
        <taxon>Pteridaceae</taxon>
        <taxon>Parkerioideae</taxon>
        <taxon>Ceratopteris</taxon>
    </lineage>
</organism>
<dbReference type="GO" id="GO:0031090">
    <property type="term" value="C:organelle membrane"/>
    <property type="evidence" value="ECO:0007669"/>
    <property type="project" value="UniProtKB-ARBA"/>
</dbReference>
<evidence type="ECO:0000256" key="3">
    <source>
        <dbReference type="ARBA" id="ARBA00022448"/>
    </source>
</evidence>
<feature type="domain" description="Amino acid transporter transmembrane" evidence="9">
    <location>
        <begin position="33"/>
        <end position="445"/>
    </location>
</feature>
<evidence type="ECO:0000313" key="10">
    <source>
        <dbReference type="EMBL" id="KAH7444672.1"/>
    </source>
</evidence>
<accession>A0A8T2VBB7</accession>
<evidence type="ECO:0000259" key="9">
    <source>
        <dbReference type="Pfam" id="PF01490"/>
    </source>
</evidence>
<evidence type="ECO:0000256" key="4">
    <source>
        <dbReference type="ARBA" id="ARBA00022692"/>
    </source>
</evidence>
<feature type="transmembrane region" description="Helical" evidence="8">
    <location>
        <begin position="270"/>
        <end position="293"/>
    </location>
</feature>
<reference evidence="10" key="1">
    <citation type="submission" date="2021-08" db="EMBL/GenBank/DDBJ databases">
        <title>WGS assembly of Ceratopteris richardii.</title>
        <authorList>
            <person name="Marchant D.B."/>
            <person name="Chen G."/>
            <person name="Jenkins J."/>
            <person name="Shu S."/>
            <person name="Leebens-Mack J."/>
            <person name="Grimwood J."/>
            <person name="Schmutz J."/>
            <person name="Soltis P."/>
            <person name="Soltis D."/>
            <person name="Chen Z.-H."/>
        </authorList>
    </citation>
    <scope>NUCLEOTIDE SEQUENCE</scope>
    <source>
        <strain evidence="10">Whitten #5841</strain>
        <tissue evidence="10">Leaf</tissue>
    </source>
</reference>
<feature type="transmembrane region" description="Helical" evidence="8">
    <location>
        <begin position="361"/>
        <end position="379"/>
    </location>
</feature>
<keyword evidence="7 8" id="KW-0472">Membrane</keyword>
<feature type="transmembrane region" description="Helical" evidence="8">
    <location>
        <begin position="234"/>
        <end position="258"/>
    </location>
</feature>
<dbReference type="Pfam" id="PF01490">
    <property type="entry name" value="Aa_trans"/>
    <property type="match status" value="1"/>
</dbReference>
<gene>
    <name evidence="10" type="ORF">KP509_02G087600</name>
</gene>
<evidence type="ECO:0000256" key="1">
    <source>
        <dbReference type="ARBA" id="ARBA00004141"/>
    </source>
</evidence>
<evidence type="ECO:0000256" key="8">
    <source>
        <dbReference type="SAM" id="Phobius"/>
    </source>
</evidence>
<dbReference type="EMBL" id="CM035407">
    <property type="protein sequence ID" value="KAH7444672.1"/>
    <property type="molecule type" value="Genomic_DNA"/>
</dbReference>
<dbReference type="PANTHER" id="PTHR22950">
    <property type="entry name" value="AMINO ACID TRANSPORTER"/>
    <property type="match status" value="1"/>
</dbReference>
<feature type="transmembrane region" description="Helical" evidence="8">
    <location>
        <begin position="320"/>
        <end position="340"/>
    </location>
</feature>
<keyword evidence="11" id="KW-1185">Reference proteome</keyword>
<feature type="transmembrane region" description="Helical" evidence="8">
    <location>
        <begin position="421"/>
        <end position="446"/>
    </location>
</feature>
<dbReference type="GO" id="GO:0015179">
    <property type="term" value="F:L-amino acid transmembrane transporter activity"/>
    <property type="evidence" value="ECO:0007669"/>
    <property type="project" value="TreeGrafter"/>
</dbReference>
<comment type="caution">
    <text evidence="10">The sequence shown here is derived from an EMBL/GenBank/DDBJ whole genome shotgun (WGS) entry which is preliminary data.</text>
</comment>
<feature type="transmembrane region" description="Helical" evidence="8">
    <location>
        <begin position="68"/>
        <end position="90"/>
    </location>
</feature>
<keyword evidence="6 8" id="KW-1133">Transmembrane helix</keyword>
<dbReference type="OrthoDB" id="28208at2759"/>
<dbReference type="OMA" id="ACIHAIN"/>
<feature type="transmembrane region" description="Helical" evidence="8">
    <location>
        <begin position="40"/>
        <end position="62"/>
    </location>
</feature>
<dbReference type="Proteomes" id="UP000825935">
    <property type="component" value="Chromosome 2"/>
</dbReference>
<dbReference type="AlphaFoldDB" id="A0A8T2VBB7"/>
<feature type="transmembrane region" description="Helical" evidence="8">
    <location>
        <begin position="385"/>
        <end position="409"/>
    </location>
</feature>
<evidence type="ECO:0000256" key="2">
    <source>
        <dbReference type="ARBA" id="ARBA00008066"/>
    </source>
</evidence>
<dbReference type="InterPro" id="IPR013057">
    <property type="entry name" value="AA_transpt_TM"/>
</dbReference>
<protein>
    <recommendedName>
        <fullName evidence="9">Amino acid transporter transmembrane domain-containing protein</fullName>
    </recommendedName>
</protein>
<comment type="similarity">
    <text evidence="2">Belongs to the amino acid/polyamine transporter 2 family.</text>
</comment>
<comment type="subcellular location">
    <subcellularLocation>
        <location evidence="1">Membrane</location>
        <topology evidence="1">Multi-pass membrane protein</topology>
    </subcellularLocation>
</comment>
<keyword evidence="3" id="KW-0813">Transport</keyword>
<keyword evidence="5" id="KW-0029">Amino-acid transport</keyword>
<name>A0A8T2VBB7_CERRI</name>
<feature type="transmembrane region" description="Helical" evidence="8">
    <location>
        <begin position="195"/>
        <end position="214"/>
    </location>
</feature>
<evidence type="ECO:0000256" key="5">
    <source>
        <dbReference type="ARBA" id="ARBA00022970"/>
    </source>
</evidence>
<evidence type="ECO:0000256" key="6">
    <source>
        <dbReference type="ARBA" id="ARBA00022989"/>
    </source>
</evidence>
<feature type="transmembrane region" description="Helical" evidence="8">
    <location>
        <begin position="111"/>
        <end position="133"/>
    </location>
</feature>
<sequence>MGLKRLSSGGTSRSLLLPLKHLEDDQQNDGYHHISLQSAVFSLSTSVVGMGIMGLPAIMVTVGLIPGIFLILLVSFLTNFSINILLRYSYECKAISYTGIMVHAFGRVGLVFLKTCIIINNFGLLVLCLNIIADTLSGSEASSVHYSGVLEEWADGQTWWNQRTAVMFLTTVFILAPLVFVWHTDHLEISSTTSMGTVILFVIIVTTIFFYKLISGTISMPKLFPTVHPDTSTVLSLFTVMPILVTTYTCHHMIHPILSQLGNESDSKRVITISIRFCAATYVITSAFAYILFGDDTLNDVMGNFNAELEVPYGTLFKDVIRLGFALHLILVFPLLKFSLHMNLDSLFDQSASPTTVDNSHFFLVTCSLLTAAFLGALSVPDVWTIFQCIGSTSAVCLCFVFPGSLVLRDQDGIYTVREKLIACFLIFLASSVSVMAVFGDIYNLFT</sequence>